<dbReference type="PROSITE" id="PS00332">
    <property type="entry name" value="SOD_CU_ZN_2"/>
    <property type="match status" value="1"/>
</dbReference>
<keyword evidence="6 9" id="KW-0186">Copper</keyword>
<comment type="cofactor">
    <cofactor evidence="9">
        <name>Cu cation</name>
        <dbReference type="ChEBI" id="CHEBI:23378"/>
    </cofactor>
    <text evidence="9">Binds 1 copper ion per subunit.</text>
</comment>
<protein>
    <recommendedName>
        <fullName evidence="9">Superoxide dismutase [Cu-Zn]</fullName>
        <ecNumber evidence="9">1.15.1.1</ecNumber>
    </recommendedName>
</protein>
<evidence type="ECO:0000256" key="9">
    <source>
        <dbReference type="RuleBase" id="RU000393"/>
    </source>
</evidence>
<dbReference type="InterPro" id="IPR001424">
    <property type="entry name" value="SOD_Cu_Zn_dom"/>
</dbReference>
<evidence type="ECO:0000256" key="2">
    <source>
        <dbReference type="ARBA" id="ARBA00022723"/>
    </source>
</evidence>
<evidence type="ECO:0000256" key="4">
    <source>
        <dbReference type="ARBA" id="ARBA00022862"/>
    </source>
</evidence>
<dbReference type="RefSeq" id="XP_003685575.1">
    <property type="nucleotide sequence ID" value="XM_003685527.1"/>
</dbReference>
<dbReference type="EMBL" id="HE612860">
    <property type="protein sequence ID" value="CCE63141.1"/>
    <property type="molecule type" value="Genomic_DNA"/>
</dbReference>
<name>G8BTB3_TETPH</name>
<feature type="domain" description="Superoxide dismutase copper/zinc binding" evidence="10">
    <location>
        <begin position="14"/>
        <end position="150"/>
    </location>
</feature>
<organism evidence="11 12">
    <name type="scientific">Tetrapisispora phaffii (strain ATCC 24235 / CBS 4417 / NBRC 1672 / NRRL Y-8282 / UCD 70-5)</name>
    <name type="common">Yeast</name>
    <name type="synonym">Fabospora phaffii</name>
    <dbReference type="NCBI Taxonomy" id="1071381"/>
    <lineage>
        <taxon>Eukaryota</taxon>
        <taxon>Fungi</taxon>
        <taxon>Dikarya</taxon>
        <taxon>Ascomycota</taxon>
        <taxon>Saccharomycotina</taxon>
        <taxon>Saccharomycetes</taxon>
        <taxon>Saccharomycetales</taxon>
        <taxon>Saccharomycetaceae</taxon>
        <taxon>Tetrapisispora</taxon>
    </lineage>
</organism>
<comment type="catalytic activity">
    <reaction evidence="8 9">
        <text>2 superoxide + 2 H(+) = H2O2 + O2</text>
        <dbReference type="Rhea" id="RHEA:20696"/>
        <dbReference type="ChEBI" id="CHEBI:15378"/>
        <dbReference type="ChEBI" id="CHEBI:15379"/>
        <dbReference type="ChEBI" id="CHEBI:16240"/>
        <dbReference type="ChEBI" id="CHEBI:18421"/>
        <dbReference type="EC" id="1.15.1.1"/>
    </reaction>
</comment>
<evidence type="ECO:0000256" key="6">
    <source>
        <dbReference type="ARBA" id="ARBA00023008"/>
    </source>
</evidence>
<comment type="cofactor">
    <cofactor evidence="9">
        <name>Zn(2+)</name>
        <dbReference type="ChEBI" id="CHEBI:29105"/>
    </cofactor>
    <text evidence="9">Binds 1 zinc ion per subunit.</text>
</comment>
<dbReference type="STRING" id="1071381.G8BTB3"/>
<dbReference type="FunFam" id="2.60.40.200:FF:000003">
    <property type="entry name" value="Superoxide dismutase [Cu-Zn], chloroplastic"/>
    <property type="match status" value="1"/>
</dbReference>
<evidence type="ECO:0000256" key="5">
    <source>
        <dbReference type="ARBA" id="ARBA00023002"/>
    </source>
</evidence>
<dbReference type="Pfam" id="PF00080">
    <property type="entry name" value="Sod_Cu"/>
    <property type="match status" value="1"/>
</dbReference>
<reference evidence="11 12" key="1">
    <citation type="journal article" date="2011" name="Proc. Natl. Acad. Sci. U.S.A.">
        <title>Evolutionary erosion of yeast sex chromosomes by mating-type switching accidents.</title>
        <authorList>
            <person name="Gordon J.L."/>
            <person name="Armisen D."/>
            <person name="Proux-Wera E."/>
            <person name="Oheigeartaigh S.S."/>
            <person name="Byrne K.P."/>
            <person name="Wolfe K.H."/>
        </authorList>
    </citation>
    <scope>NUCLEOTIDE SEQUENCE [LARGE SCALE GENOMIC DNA]</scope>
    <source>
        <strain evidence="12">ATCC 24235 / CBS 4417 / NBRC 1672 / NRRL Y-8282 / UCD 70-5</strain>
    </source>
</reference>
<dbReference type="EC" id="1.15.1.1" evidence="9"/>
<dbReference type="GO" id="GO:0004784">
    <property type="term" value="F:superoxide dismutase activity"/>
    <property type="evidence" value="ECO:0007669"/>
    <property type="project" value="UniProtKB-EC"/>
</dbReference>
<dbReference type="OrthoDB" id="2015551at2759"/>
<accession>G8BTB3</accession>
<evidence type="ECO:0000256" key="1">
    <source>
        <dbReference type="ARBA" id="ARBA00010457"/>
    </source>
</evidence>
<comment type="function">
    <text evidence="9">Destroys radicals which are normally produced within the cells and which are toxic to biological systems.</text>
</comment>
<comment type="similarity">
    <text evidence="1 9">Belongs to the Cu-Zn superoxide dismutase family.</text>
</comment>
<dbReference type="GeneID" id="11531291"/>
<dbReference type="InterPro" id="IPR024134">
    <property type="entry name" value="SOD_Cu/Zn_/chaperone"/>
</dbReference>
<keyword evidence="3 9" id="KW-0862">Zinc</keyword>
<dbReference type="PANTHER" id="PTHR10003">
    <property type="entry name" value="SUPEROXIDE DISMUTASE CU-ZN -RELATED"/>
    <property type="match status" value="1"/>
</dbReference>
<evidence type="ECO:0000259" key="10">
    <source>
        <dbReference type="Pfam" id="PF00080"/>
    </source>
</evidence>
<gene>
    <name evidence="11" type="primary">TPHA0E00450</name>
    <name evidence="11" type="ordered locus">TPHA_0E00450</name>
</gene>
<dbReference type="OMA" id="GARYACG"/>
<sequence>MVSAVAYLNGTYNVSGIVHLTQYTEDSPTNITWYLEGNTPNALRGFHIHEFGNTSNHCMAAGGHYNPFKMNHGAPNATVRHVGDLGNVQTDSYGIAEGFILDDEIKLFGANSVLGRTLVIHSGTDDLGLGNNPESLINGNSGPRAACGIINIL</sequence>
<evidence type="ECO:0000256" key="7">
    <source>
        <dbReference type="ARBA" id="ARBA00023157"/>
    </source>
</evidence>
<evidence type="ECO:0000256" key="3">
    <source>
        <dbReference type="ARBA" id="ARBA00022833"/>
    </source>
</evidence>
<dbReference type="SUPFAM" id="SSF49329">
    <property type="entry name" value="Cu,Zn superoxide dismutase-like"/>
    <property type="match status" value="1"/>
</dbReference>
<keyword evidence="2 9" id="KW-0479">Metal-binding</keyword>
<keyword evidence="4" id="KW-0049">Antioxidant</keyword>
<dbReference type="HOGENOM" id="CLU_056632_4_1_1"/>
<keyword evidence="5 9" id="KW-0560">Oxidoreductase</keyword>
<dbReference type="PRINTS" id="PR00068">
    <property type="entry name" value="CUZNDISMTASE"/>
</dbReference>
<evidence type="ECO:0000313" key="12">
    <source>
        <dbReference type="Proteomes" id="UP000005666"/>
    </source>
</evidence>
<dbReference type="Gene3D" id="2.60.40.200">
    <property type="entry name" value="Superoxide dismutase, copper/zinc binding domain"/>
    <property type="match status" value="1"/>
</dbReference>
<proteinExistence type="inferred from homology"/>
<dbReference type="KEGG" id="tpf:TPHA_0E00450"/>
<evidence type="ECO:0000313" key="11">
    <source>
        <dbReference type="EMBL" id="CCE63141.1"/>
    </source>
</evidence>
<keyword evidence="7" id="KW-1015">Disulfide bond</keyword>
<dbReference type="eggNOG" id="KOG0441">
    <property type="taxonomic scope" value="Eukaryota"/>
</dbReference>
<dbReference type="CDD" id="cd00305">
    <property type="entry name" value="Cu-Zn_Superoxide_Dismutase"/>
    <property type="match status" value="1"/>
</dbReference>
<dbReference type="Proteomes" id="UP000005666">
    <property type="component" value="Chromosome 5"/>
</dbReference>
<keyword evidence="12" id="KW-1185">Reference proteome</keyword>
<dbReference type="GO" id="GO:0005507">
    <property type="term" value="F:copper ion binding"/>
    <property type="evidence" value="ECO:0007669"/>
    <property type="project" value="InterPro"/>
</dbReference>
<evidence type="ECO:0000256" key="8">
    <source>
        <dbReference type="ARBA" id="ARBA00049204"/>
    </source>
</evidence>
<dbReference type="AlphaFoldDB" id="G8BTB3"/>
<dbReference type="InterPro" id="IPR018152">
    <property type="entry name" value="SOD_Cu/Zn_BS"/>
</dbReference>
<dbReference type="InterPro" id="IPR036423">
    <property type="entry name" value="SOD-like_Cu/Zn_dom_sf"/>
</dbReference>